<feature type="compositionally biased region" description="Basic and acidic residues" evidence="1">
    <location>
        <begin position="105"/>
        <end position="119"/>
    </location>
</feature>
<reference evidence="3" key="1">
    <citation type="submission" date="2018-05" db="EMBL/GenBank/DDBJ databases">
        <authorList>
            <person name="Li X."/>
        </authorList>
    </citation>
    <scope>NUCLEOTIDE SEQUENCE [LARGE SCALE GENOMIC DNA]</scope>
    <source>
        <strain evidence="3">LX32</strain>
    </source>
</reference>
<dbReference type="AlphaFoldDB" id="A0A328AFP8"/>
<dbReference type="Proteomes" id="UP000249254">
    <property type="component" value="Unassembled WGS sequence"/>
</dbReference>
<evidence type="ECO:0000256" key="1">
    <source>
        <dbReference type="SAM" id="MobiDB-lite"/>
    </source>
</evidence>
<evidence type="ECO:0000313" key="3">
    <source>
        <dbReference type="Proteomes" id="UP000249254"/>
    </source>
</evidence>
<name>A0A328AFP8_9CAUL</name>
<dbReference type="EMBL" id="QFYQ01000002">
    <property type="protein sequence ID" value="RAK51628.1"/>
    <property type="molecule type" value="Genomic_DNA"/>
</dbReference>
<evidence type="ECO:0000313" key="2">
    <source>
        <dbReference type="EMBL" id="RAK51628.1"/>
    </source>
</evidence>
<keyword evidence="3" id="KW-1185">Reference proteome</keyword>
<organism evidence="2 3">
    <name type="scientific">Phenylobacterium soli</name>
    <dbReference type="NCBI Taxonomy" id="2170551"/>
    <lineage>
        <taxon>Bacteria</taxon>
        <taxon>Pseudomonadati</taxon>
        <taxon>Pseudomonadota</taxon>
        <taxon>Alphaproteobacteria</taxon>
        <taxon>Caulobacterales</taxon>
        <taxon>Caulobacteraceae</taxon>
        <taxon>Phenylobacterium</taxon>
    </lineage>
</organism>
<proteinExistence type="predicted"/>
<feature type="region of interest" description="Disordered" evidence="1">
    <location>
        <begin position="105"/>
        <end position="125"/>
    </location>
</feature>
<sequence length="188" mass="20618">MEMIRKAAKDADKARAEEKKPHDDAAKAVQAKWKPLLDKADLAVTTCKRALAPWLQAKEAAAREAAEAARREAEEKARIAAEAMRQTTLEDLAGREQAEALLKDAKAAEREASRAEKARPNASGDTRAVTLRSVFRAELVNPSDALKHYVAHHPEAIKACLQQLADTDVRGGKRQIPGFTVHEEKVVV</sequence>
<feature type="region of interest" description="Disordered" evidence="1">
    <location>
        <begin position="1"/>
        <end position="28"/>
    </location>
</feature>
<protein>
    <submittedName>
        <fullName evidence="2">Uncharacterized protein</fullName>
    </submittedName>
</protein>
<gene>
    <name evidence="2" type="ORF">DJ017_17485</name>
</gene>
<comment type="caution">
    <text evidence="2">The sequence shown here is derived from an EMBL/GenBank/DDBJ whole genome shotgun (WGS) entry which is preliminary data.</text>
</comment>
<accession>A0A328AFP8</accession>
<feature type="compositionally biased region" description="Basic and acidic residues" evidence="1">
    <location>
        <begin position="1"/>
        <end position="26"/>
    </location>
</feature>